<name>A0A2M9YKJ7_9LEPT</name>
<dbReference type="NCBIfam" id="NF047775">
    <property type="entry name" value="LIC_11090_fam"/>
    <property type="match status" value="1"/>
</dbReference>
<organism evidence="1 4">
    <name type="scientific">Leptospira adleri</name>
    <dbReference type="NCBI Taxonomy" id="2023186"/>
    <lineage>
        <taxon>Bacteria</taxon>
        <taxon>Pseudomonadati</taxon>
        <taxon>Spirochaetota</taxon>
        <taxon>Spirochaetia</taxon>
        <taxon>Leptospirales</taxon>
        <taxon>Leptospiraceae</taxon>
        <taxon>Leptospira</taxon>
    </lineage>
</organism>
<dbReference type="EMBL" id="NPDU01000010">
    <property type="protein sequence ID" value="PJZ62931.1"/>
    <property type="molecule type" value="Genomic_DNA"/>
</dbReference>
<dbReference type="EMBL" id="NPDV01000016">
    <property type="protein sequence ID" value="PJZ52069.1"/>
    <property type="molecule type" value="Genomic_DNA"/>
</dbReference>
<proteinExistence type="predicted"/>
<evidence type="ECO:0000313" key="3">
    <source>
        <dbReference type="Proteomes" id="UP000232149"/>
    </source>
</evidence>
<gene>
    <name evidence="2" type="ORF">CH376_05425</name>
    <name evidence="1" type="ORF">CH380_16645</name>
</gene>
<evidence type="ECO:0000313" key="2">
    <source>
        <dbReference type="EMBL" id="PJZ62931.1"/>
    </source>
</evidence>
<dbReference type="InterPro" id="IPR058083">
    <property type="entry name" value="LIC_11090-like"/>
</dbReference>
<protein>
    <submittedName>
        <fullName evidence="1">Uncharacterized protein</fullName>
    </submittedName>
</protein>
<dbReference type="RefSeq" id="WP_100786885.1">
    <property type="nucleotide sequence ID" value="NZ_NPDU01000010.1"/>
</dbReference>
<evidence type="ECO:0000313" key="1">
    <source>
        <dbReference type="EMBL" id="PJZ52069.1"/>
    </source>
</evidence>
<evidence type="ECO:0000313" key="4">
    <source>
        <dbReference type="Proteomes" id="UP000232188"/>
    </source>
</evidence>
<reference evidence="3 4" key="1">
    <citation type="submission" date="2017-07" db="EMBL/GenBank/DDBJ databases">
        <title>Leptospira spp. isolated from tropical soils.</title>
        <authorList>
            <person name="Thibeaux R."/>
            <person name="Iraola G."/>
            <person name="Ferres I."/>
            <person name="Bierque E."/>
            <person name="Girault D."/>
            <person name="Soupe-Gilbert M.-E."/>
            <person name="Picardeau M."/>
            <person name="Goarant C."/>
        </authorList>
    </citation>
    <scope>NUCLEOTIDE SEQUENCE [LARGE SCALE GENOMIC DNA]</scope>
    <source>
        <strain evidence="1 4">FH2-B-C1</strain>
        <strain evidence="2 3">FH2-B-D1</strain>
    </source>
</reference>
<dbReference type="Proteomes" id="UP000232149">
    <property type="component" value="Unassembled WGS sequence"/>
</dbReference>
<keyword evidence="3" id="KW-1185">Reference proteome</keyword>
<comment type="caution">
    <text evidence="1">The sequence shown here is derived from an EMBL/GenBank/DDBJ whole genome shotgun (WGS) entry which is preliminary data.</text>
</comment>
<dbReference type="Proteomes" id="UP000232188">
    <property type="component" value="Unassembled WGS sequence"/>
</dbReference>
<sequence>MKKQIAIIIILTMFPQILISKEKIISPSFLMRTSLCKCNHDSKIQKHEDEEDVYFDSKTSSNFNSESAREKNFPDCHSAKKGEAHGCGCKEKNSDSFFFQIGLNCYYLFVASFQFGIVVDSFSEISKASVEKLASGHFQKPIKPPEFPNVL</sequence>
<dbReference type="AlphaFoldDB" id="A0A2M9YKJ7"/>
<accession>A0A2M9YKJ7</accession>